<accession>A0A919CPZ4</accession>
<dbReference type="CDD" id="cd02440">
    <property type="entry name" value="AdoMet_MTases"/>
    <property type="match status" value="1"/>
</dbReference>
<keyword evidence="1" id="KW-0489">Methyltransferase</keyword>
<reference evidence="1" key="2">
    <citation type="submission" date="2020-09" db="EMBL/GenBank/DDBJ databases">
        <authorList>
            <person name="Sun Q."/>
            <person name="Kim S."/>
        </authorList>
    </citation>
    <scope>NUCLEOTIDE SEQUENCE</scope>
    <source>
        <strain evidence="1">KCTC 42651</strain>
    </source>
</reference>
<dbReference type="PANTHER" id="PTHR44068">
    <property type="entry name" value="ZGC:194242"/>
    <property type="match status" value="1"/>
</dbReference>
<dbReference type="InterPro" id="IPR029063">
    <property type="entry name" value="SAM-dependent_MTases_sf"/>
</dbReference>
<comment type="caution">
    <text evidence="1">The sequence shown here is derived from an EMBL/GenBank/DDBJ whole genome shotgun (WGS) entry which is preliminary data.</text>
</comment>
<dbReference type="SUPFAM" id="SSF53335">
    <property type="entry name" value="S-adenosyl-L-methionine-dependent methyltransferases"/>
    <property type="match status" value="1"/>
</dbReference>
<proteinExistence type="predicted"/>
<dbReference type="AlphaFoldDB" id="A0A919CPZ4"/>
<dbReference type="InterPro" id="IPR050447">
    <property type="entry name" value="Erg6_SMT_methyltransf"/>
</dbReference>
<dbReference type="GO" id="GO:0008168">
    <property type="term" value="F:methyltransferase activity"/>
    <property type="evidence" value="ECO:0007669"/>
    <property type="project" value="UniProtKB-KW"/>
</dbReference>
<reference evidence="1" key="1">
    <citation type="journal article" date="2014" name="Int. J. Syst. Evol. Microbiol.">
        <title>Complete genome sequence of Corynebacterium casei LMG S-19264T (=DSM 44701T), isolated from a smear-ripened cheese.</title>
        <authorList>
            <consortium name="US DOE Joint Genome Institute (JGI-PGF)"/>
            <person name="Walter F."/>
            <person name="Albersmeier A."/>
            <person name="Kalinowski J."/>
            <person name="Ruckert C."/>
        </authorList>
    </citation>
    <scope>NUCLEOTIDE SEQUENCE</scope>
    <source>
        <strain evidence="1">KCTC 42651</strain>
    </source>
</reference>
<dbReference type="EMBL" id="BMZS01000006">
    <property type="protein sequence ID" value="GHD52795.1"/>
    <property type="molecule type" value="Genomic_DNA"/>
</dbReference>
<protein>
    <submittedName>
        <fullName evidence="1">Type 11 methyltransferase</fullName>
    </submittedName>
</protein>
<dbReference type="Gene3D" id="3.40.50.150">
    <property type="entry name" value="Vaccinia Virus protein VP39"/>
    <property type="match status" value="1"/>
</dbReference>
<evidence type="ECO:0000313" key="2">
    <source>
        <dbReference type="Proteomes" id="UP000630353"/>
    </source>
</evidence>
<evidence type="ECO:0000313" key="1">
    <source>
        <dbReference type="EMBL" id="GHD52795.1"/>
    </source>
</evidence>
<keyword evidence="1" id="KW-0808">Transferase</keyword>
<gene>
    <name evidence="1" type="ORF">GCM10017083_28660</name>
</gene>
<keyword evidence="2" id="KW-1185">Reference proteome</keyword>
<dbReference type="GO" id="GO:0032259">
    <property type="term" value="P:methylation"/>
    <property type="evidence" value="ECO:0007669"/>
    <property type="project" value="UniProtKB-KW"/>
</dbReference>
<organism evidence="1 2">
    <name type="scientific">Thalassobaculum fulvum</name>
    <dbReference type="NCBI Taxonomy" id="1633335"/>
    <lineage>
        <taxon>Bacteria</taxon>
        <taxon>Pseudomonadati</taxon>
        <taxon>Pseudomonadota</taxon>
        <taxon>Alphaproteobacteria</taxon>
        <taxon>Rhodospirillales</taxon>
        <taxon>Thalassobaculaceae</taxon>
        <taxon>Thalassobaculum</taxon>
    </lineage>
</organism>
<sequence>MVTTGSVNEEHQRMIAGPTASRLRETWGYLRWFYWPFGSMSARDIYELVSTNAFSNDGLYLNLGYWKDAATIDEACQGMARLLAETAGFGPDDTVLDVGFGFGDQDMFWAATYGVRIVGLNITPSQVETARRRVMERGLADRIELLEASATDMPLEPASVDKVVGLECAFHFDTRERFFHEAFRVLRPGGRMALADVVPNAPLPGGLARRVQRMNWNTFSKKYSVPAANADSHDAYRAKLESAGFRDVRIESIRHHVYPGLHAYMKRDPRMLARFHPLARFPYKMTLFFSPEHVYSAYDYILVSAEKPA</sequence>
<dbReference type="Pfam" id="PF02353">
    <property type="entry name" value="CMAS"/>
    <property type="match status" value="1"/>
</dbReference>
<name>A0A919CPZ4_9PROT</name>
<dbReference type="Proteomes" id="UP000630353">
    <property type="component" value="Unassembled WGS sequence"/>
</dbReference>
<dbReference type="PANTHER" id="PTHR44068:SF11">
    <property type="entry name" value="GERANYL DIPHOSPHATE 2-C-METHYLTRANSFERASE"/>
    <property type="match status" value="1"/>
</dbReference>